<accession>A0A2T2NXW4</accession>
<dbReference type="GO" id="GO:0008422">
    <property type="term" value="F:beta-glucosidase activity"/>
    <property type="evidence" value="ECO:0007669"/>
    <property type="project" value="TreeGrafter"/>
</dbReference>
<dbReference type="InterPro" id="IPR050386">
    <property type="entry name" value="Glycosyl_hydrolase_5"/>
</dbReference>
<dbReference type="Pfam" id="PF00150">
    <property type="entry name" value="Cellulase"/>
    <property type="match status" value="1"/>
</dbReference>
<gene>
    <name evidence="12" type="ORF">BS50DRAFT_548259</name>
</gene>
<dbReference type="PANTHER" id="PTHR31297:SF41">
    <property type="entry name" value="ENDOGLUCANASE, PUTATIVE (AFU_ORTHOLOGUE AFUA_5G01830)-RELATED"/>
    <property type="match status" value="1"/>
</dbReference>
<dbReference type="InterPro" id="IPR017853">
    <property type="entry name" value="GH"/>
</dbReference>
<evidence type="ECO:0000256" key="4">
    <source>
        <dbReference type="ARBA" id="ARBA00023001"/>
    </source>
</evidence>
<dbReference type="Gene3D" id="3.20.20.80">
    <property type="entry name" value="Glycosidases"/>
    <property type="match status" value="1"/>
</dbReference>
<feature type="domain" description="Glycoside hydrolase family 5" evidence="10">
    <location>
        <begin position="15"/>
        <end position="289"/>
    </location>
</feature>
<evidence type="ECO:0000313" key="12">
    <source>
        <dbReference type="EMBL" id="PSN70262.1"/>
    </source>
</evidence>
<dbReference type="GO" id="GO:0005978">
    <property type="term" value="P:glycogen biosynthetic process"/>
    <property type="evidence" value="ECO:0007669"/>
    <property type="project" value="UniProtKB-UniPathway"/>
</dbReference>
<dbReference type="GO" id="GO:0005576">
    <property type="term" value="C:extracellular region"/>
    <property type="evidence" value="ECO:0007669"/>
    <property type="project" value="TreeGrafter"/>
</dbReference>
<dbReference type="InterPro" id="IPR005102">
    <property type="entry name" value="Carbo-bd_X2"/>
</dbReference>
<dbReference type="Pfam" id="PF03442">
    <property type="entry name" value="CBM_X2"/>
    <property type="match status" value="1"/>
</dbReference>
<protein>
    <submittedName>
        <fullName evidence="12">Glycoside hydrolase</fullName>
    </submittedName>
</protein>
<keyword evidence="4" id="KW-0136">Cellulose degradation</keyword>
<sequence length="534" mass="58627">MNPGWNLGNTLDAIETEGSWNNPPVQPATFDDIKALGFKGIRLPVTWAYHFASQAPDWTVDPTWMQRVEDVIDQITDRGFPVIVDVHHDSWNWADVTKATNITELEDRFYKLWHQIGTKLACKGSNVAFEPINEPPGENAEDAAKINKLNNIFLQAIHDAGGFNDQRVVTLVGPTQDGTKTTQFFDIDVINPGGVFKNPWALQYHYYSPYDFIFNAWGKTTWGSAADIASLEADIARVRGNFTDVPLIIGEWAASPVATETAARWRYFDAFLRAAAKYNTATVLWDNGADFLNRATKEWRDPVSIDLYMSAAKGETNSLPDSTTDGSVTTQQSSAYIYHKKNETVSDATLPFLFNGNTLSSISVTGTNDQLAEGTDYTVAGEDITFKSSFLSSIITPSAPLGTLANLTLTFSEGADLRVNILQYGTPVLGATSSAVPASGDVLIPITWAGQNRPATVRALKADGSYLFDEWTTVLGPLQQARITYEGQWNWNGQNIILPAATVNAVRSGGQSTTFTIEFYPREPGNTANYTLTV</sequence>
<name>A0A2T2NXW4_CORCC</name>
<dbReference type="PANTHER" id="PTHR31297">
    <property type="entry name" value="GLUCAN ENDO-1,6-BETA-GLUCOSIDASE B"/>
    <property type="match status" value="1"/>
</dbReference>
<evidence type="ECO:0000313" key="13">
    <source>
        <dbReference type="Proteomes" id="UP000240883"/>
    </source>
</evidence>
<dbReference type="Proteomes" id="UP000240883">
    <property type="component" value="Unassembled WGS sequence"/>
</dbReference>
<dbReference type="EMBL" id="KZ678132">
    <property type="protein sequence ID" value="PSN70262.1"/>
    <property type="molecule type" value="Genomic_DNA"/>
</dbReference>
<dbReference type="GO" id="GO:0009986">
    <property type="term" value="C:cell surface"/>
    <property type="evidence" value="ECO:0007669"/>
    <property type="project" value="TreeGrafter"/>
</dbReference>
<reference evidence="12 13" key="1">
    <citation type="journal article" date="2018" name="Front. Microbiol.">
        <title>Genome-Wide Analysis of Corynespora cassiicola Leaf Fall Disease Putative Effectors.</title>
        <authorList>
            <person name="Lopez D."/>
            <person name="Ribeiro S."/>
            <person name="Label P."/>
            <person name="Fumanal B."/>
            <person name="Venisse J.S."/>
            <person name="Kohler A."/>
            <person name="de Oliveira R.R."/>
            <person name="Labutti K."/>
            <person name="Lipzen A."/>
            <person name="Lail K."/>
            <person name="Bauer D."/>
            <person name="Ohm R.A."/>
            <person name="Barry K.W."/>
            <person name="Spatafora J."/>
            <person name="Grigoriev I.V."/>
            <person name="Martin F.M."/>
            <person name="Pujade-Renaud V."/>
        </authorList>
    </citation>
    <scope>NUCLEOTIDE SEQUENCE [LARGE SCALE GENOMIC DNA]</scope>
    <source>
        <strain evidence="12 13">Philippines</strain>
    </source>
</reference>
<dbReference type="UniPathway" id="UPA00164"/>
<keyword evidence="7" id="KW-0961">Cell wall biogenesis/degradation</keyword>
<comment type="similarity">
    <text evidence="1 9">Belongs to the glycosyl hydrolase 5 (cellulase A) family.</text>
</comment>
<dbReference type="GO" id="GO:0071555">
    <property type="term" value="P:cell wall organization"/>
    <property type="evidence" value="ECO:0007669"/>
    <property type="project" value="UniProtKB-KW"/>
</dbReference>
<dbReference type="OrthoDB" id="412536at2759"/>
<dbReference type="InterPro" id="IPR001547">
    <property type="entry name" value="Glyco_hydro_5"/>
</dbReference>
<evidence type="ECO:0000256" key="8">
    <source>
        <dbReference type="ARBA" id="ARBA00023326"/>
    </source>
</evidence>
<evidence type="ECO:0000259" key="11">
    <source>
        <dbReference type="Pfam" id="PF03442"/>
    </source>
</evidence>
<keyword evidence="8" id="KW-0624">Polysaccharide degradation</keyword>
<dbReference type="PIRSF" id="PIRSF001043">
    <property type="entry name" value="Endoglucanase_B"/>
    <property type="match status" value="1"/>
</dbReference>
<proteinExistence type="inferred from homology"/>
<keyword evidence="5" id="KW-0119">Carbohydrate metabolism</keyword>
<evidence type="ECO:0000259" key="10">
    <source>
        <dbReference type="Pfam" id="PF00150"/>
    </source>
</evidence>
<evidence type="ECO:0000256" key="5">
    <source>
        <dbReference type="ARBA" id="ARBA00023277"/>
    </source>
</evidence>
<feature type="domain" description="Carbohydrate binding X2" evidence="11">
    <location>
        <begin position="332"/>
        <end position="421"/>
    </location>
</feature>
<keyword evidence="6 9" id="KW-0326">Glycosidase</keyword>
<dbReference type="FunFam" id="3.20.20.80:FF:000152">
    <property type="entry name" value="Extracellular endoglucanase"/>
    <property type="match status" value="1"/>
</dbReference>
<dbReference type="InterPro" id="IPR013783">
    <property type="entry name" value="Ig-like_fold"/>
</dbReference>
<dbReference type="InterPro" id="IPR014756">
    <property type="entry name" value="Ig_E-set"/>
</dbReference>
<keyword evidence="2" id="KW-0732">Signal</keyword>
<dbReference type="SUPFAM" id="SSF51445">
    <property type="entry name" value="(Trans)glycosidases"/>
    <property type="match status" value="1"/>
</dbReference>
<organism evidence="12 13">
    <name type="scientific">Corynespora cassiicola Philippines</name>
    <dbReference type="NCBI Taxonomy" id="1448308"/>
    <lineage>
        <taxon>Eukaryota</taxon>
        <taxon>Fungi</taxon>
        <taxon>Dikarya</taxon>
        <taxon>Ascomycota</taxon>
        <taxon>Pezizomycotina</taxon>
        <taxon>Dothideomycetes</taxon>
        <taxon>Pleosporomycetidae</taxon>
        <taxon>Pleosporales</taxon>
        <taxon>Corynesporascaceae</taxon>
        <taxon>Corynespora</taxon>
    </lineage>
</organism>
<dbReference type="GO" id="GO:0030245">
    <property type="term" value="P:cellulose catabolic process"/>
    <property type="evidence" value="ECO:0007669"/>
    <property type="project" value="UniProtKB-KW"/>
</dbReference>
<evidence type="ECO:0000256" key="1">
    <source>
        <dbReference type="ARBA" id="ARBA00005641"/>
    </source>
</evidence>
<dbReference type="SUPFAM" id="SSF81296">
    <property type="entry name" value="E set domains"/>
    <property type="match status" value="1"/>
</dbReference>
<evidence type="ECO:0000256" key="3">
    <source>
        <dbReference type="ARBA" id="ARBA00022801"/>
    </source>
</evidence>
<evidence type="ECO:0000256" key="7">
    <source>
        <dbReference type="ARBA" id="ARBA00023316"/>
    </source>
</evidence>
<keyword evidence="13" id="KW-1185">Reference proteome</keyword>
<evidence type="ECO:0000256" key="9">
    <source>
        <dbReference type="RuleBase" id="RU361153"/>
    </source>
</evidence>
<dbReference type="AlphaFoldDB" id="A0A2T2NXW4"/>
<evidence type="ECO:0000256" key="6">
    <source>
        <dbReference type="ARBA" id="ARBA00023295"/>
    </source>
</evidence>
<dbReference type="Gene3D" id="2.60.40.10">
    <property type="entry name" value="Immunoglobulins"/>
    <property type="match status" value="1"/>
</dbReference>
<keyword evidence="3 9" id="KW-0378">Hydrolase</keyword>
<dbReference type="STRING" id="1448308.A0A2T2NXW4"/>
<dbReference type="InterPro" id="IPR016282">
    <property type="entry name" value="Glyco_hydro_5_endoGlcnase_B"/>
</dbReference>
<evidence type="ECO:0000256" key="2">
    <source>
        <dbReference type="ARBA" id="ARBA00022729"/>
    </source>
</evidence>